<dbReference type="CDD" id="cd16917">
    <property type="entry name" value="HATPase_UhpB-NarQ-NarX-like"/>
    <property type="match status" value="1"/>
</dbReference>
<dbReference type="AlphaFoldDB" id="B1VPS4"/>
<dbReference type="HOGENOM" id="CLU_000445_20_1_11"/>
<feature type="transmembrane region" description="Helical" evidence="9">
    <location>
        <begin position="46"/>
        <end position="63"/>
    </location>
</feature>
<keyword evidence="9" id="KW-1133">Transmembrane helix</keyword>
<dbReference type="InterPro" id="IPR003594">
    <property type="entry name" value="HATPase_dom"/>
</dbReference>
<accession>B1VPS4</accession>
<comment type="catalytic activity">
    <reaction evidence="1">
        <text>ATP + protein L-histidine = ADP + protein N-phospho-L-histidine.</text>
        <dbReference type="EC" id="2.7.13.3"/>
    </reaction>
</comment>
<dbReference type="eggNOG" id="COG4585">
    <property type="taxonomic scope" value="Bacteria"/>
</dbReference>
<keyword evidence="7" id="KW-0067">ATP-binding</keyword>
<dbReference type="Gene3D" id="3.30.565.10">
    <property type="entry name" value="Histidine kinase-like ATPase, C-terminal domain"/>
    <property type="match status" value="1"/>
</dbReference>
<evidence type="ECO:0000259" key="11">
    <source>
        <dbReference type="Pfam" id="PF07730"/>
    </source>
</evidence>
<dbReference type="PANTHER" id="PTHR24421:SF10">
    <property type="entry name" value="NITRATE_NITRITE SENSOR PROTEIN NARQ"/>
    <property type="match status" value="1"/>
</dbReference>
<evidence type="ECO:0000256" key="4">
    <source>
        <dbReference type="ARBA" id="ARBA00022679"/>
    </source>
</evidence>
<evidence type="ECO:0000256" key="9">
    <source>
        <dbReference type="SAM" id="Phobius"/>
    </source>
</evidence>
<feature type="transmembrane region" description="Helical" evidence="9">
    <location>
        <begin position="75"/>
        <end position="94"/>
    </location>
</feature>
<organism evidence="12 13">
    <name type="scientific">Streptomyces griseus subsp. griseus (strain JCM 4626 / CBS 651.72 / NBRC 13350 / KCC S-0626 / ISP 5235)</name>
    <dbReference type="NCBI Taxonomy" id="455632"/>
    <lineage>
        <taxon>Bacteria</taxon>
        <taxon>Bacillati</taxon>
        <taxon>Actinomycetota</taxon>
        <taxon>Actinomycetes</taxon>
        <taxon>Kitasatosporales</taxon>
        <taxon>Streptomycetaceae</taxon>
        <taxon>Streptomyces</taxon>
    </lineage>
</organism>
<keyword evidence="9" id="KW-0472">Membrane</keyword>
<keyword evidence="5" id="KW-0547">Nucleotide-binding</keyword>
<dbReference type="InterPro" id="IPR050482">
    <property type="entry name" value="Sensor_HK_TwoCompSys"/>
</dbReference>
<keyword evidence="9" id="KW-0812">Transmembrane</keyword>
<dbReference type="GO" id="GO:0005524">
    <property type="term" value="F:ATP binding"/>
    <property type="evidence" value="ECO:0007669"/>
    <property type="project" value="UniProtKB-KW"/>
</dbReference>
<feature type="transmembrane region" description="Helical" evidence="9">
    <location>
        <begin position="136"/>
        <end position="154"/>
    </location>
</feature>
<feature type="domain" description="Histidine kinase/HSP90-like ATPase" evidence="10">
    <location>
        <begin position="321"/>
        <end position="412"/>
    </location>
</feature>
<keyword evidence="4" id="KW-0808">Transferase</keyword>
<dbReference type="PANTHER" id="PTHR24421">
    <property type="entry name" value="NITRATE/NITRITE SENSOR PROTEIN NARX-RELATED"/>
    <property type="match status" value="1"/>
</dbReference>
<dbReference type="InterPro" id="IPR036890">
    <property type="entry name" value="HATPase_C_sf"/>
</dbReference>
<dbReference type="Proteomes" id="UP000001685">
    <property type="component" value="Chromosome"/>
</dbReference>
<dbReference type="KEGG" id="sgr:SGR_6997"/>
<feature type="transmembrane region" description="Helical" evidence="9">
    <location>
        <begin position="114"/>
        <end position="129"/>
    </location>
</feature>
<dbReference type="SUPFAM" id="SSF55874">
    <property type="entry name" value="ATPase domain of HSP90 chaperone/DNA topoisomerase II/histidine kinase"/>
    <property type="match status" value="1"/>
</dbReference>
<reference evidence="13" key="1">
    <citation type="journal article" date="2008" name="J. Bacteriol.">
        <title>Genome sequence of the streptomycin-producing microorganism Streptomyces griseus IFO 13350.</title>
        <authorList>
            <person name="Ohnishi Y."/>
            <person name="Ishikawa J."/>
            <person name="Hara H."/>
            <person name="Suzuki H."/>
            <person name="Ikenoya M."/>
            <person name="Ikeda H."/>
            <person name="Yamashita A."/>
            <person name="Hattori M."/>
            <person name="Horinouchi S."/>
        </authorList>
    </citation>
    <scope>NUCLEOTIDE SEQUENCE [LARGE SCALE GENOMIC DNA]</scope>
    <source>
        <strain evidence="13">JCM 4626 / NBRC 13350</strain>
    </source>
</reference>
<evidence type="ECO:0000256" key="6">
    <source>
        <dbReference type="ARBA" id="ARBA00022777"/>
    </source>
</evidence>
<feature type="transmembrane region" description="Helical" evidence="9">
    <location>
        <begin position="160"/>
        <end position="180"/>
    </location>
</feature>
<evidence type="ECO:0000313" key="12">
    <source>
        <dbReference type="EMBL" id="BAG23824.1"/>
    </source>
</evidence>
<dbReference type="PATRIC" id="fig|455632.4.peg.7177"/>
<name>B1VPS4_STRGG</name>
<evidence type="ECO:0000256" key="5">
    <source>
        <dbReference type="ARBA" id="ARBA00022741"/>
    </source>
</evidence>
<evidence type="ECO:0000256" key="2">
    <source>
        <dbReference type="ARBA" id="ARBA00012438"/>
    </source>
</evidence>
<evidence type="ECO:0000259" key="10">
    <source>
        <dbReference type="Pfam" id="PF02518"/>
    </source>
</evidence>
<dbReference type="Gene3D" id="1.20.5.1930">
    <property type="match status" value="1"/>
</dbReference>
<evidence type="ECO:0000313" key="13">
    <source>
        <dbReference type="Proteomes" id="UP000001685"/>
    </source>
</evidence>
<dbReference type="InterPro" id="IPR011712">
    <property type="entry name" value="Sig_transdc_His_kin_sub3_dim/P"/>
</dbReference>
<evidence type="ECO:0000256" key="8">
    <source>
        <dbReference type="ARBA" id="ARBA00023012"/>
    </source>
</evidence>
<dbReference type="EMBL" id="AP009493">
    <property type="protein sequence ID" value="BAG23824.1"/>
    <property type="molecule type" value="Genomic_DNA"/>
</dbReference>
<protein>
    <recommendedName>
        <fullName evidence="2">histidine kinase</fullName>
        <ecNumber evidence="2">2.7.13.3</ecNumber>
    </recommendedName>
</protein>
<keyword evidence="3" id="KW-0597">Phosphoprotein</keyword>
<dbReference type="Pfam" id="PF02518">
    <property type="entry name" value="HATPase_c"/>
    <property type="match status" value="1"/>
</dbReference>
<dbReference type="GO" id="GO:0046983">
    <property type="term" value="F:protein dimerization activity"/>
    <property type="evidence" value="ECO:0007669"/>
    <property type="project" value="InterPro"/>
</dbReference>
<keyword evidence="8" id="KW-0902">Two-component regulatory system</keyword>
<dbReference type="GO" id="GO:0016020">
    <property type="term" value="C:membrane"/>
    <property type="evidence" value="ECO:0007669"/>
    <property type="project" value="InterPro"/>
</dbReference>
<sequence>MPGLDDTDHMDKVGRGSVRGALTAVRRDLVPLVPQPMPPMTGPGPLRWLPHLAVTVLAAFAAGPGTEDISVRPVGIVHAGLLVVALRWPVPAWWLSLVMLPVFAFHSPFGPYEGWAWAVHAGLLFLVAVRNRPRVMCETVLLSTATLLGLQLAGGGMWPWRFLLITLTEFAIVAGAALGVRRTREVRSRLAAQETALAQERAHRTVLEERARIARELHDVVAHHMSVISIQADAAPYRVADPPREMVTALTDIRAGALEGLDELRRLLGVLRSEGHPDGSTPQAPQPTLEGLDDLLAGVRKAGLDVTAAISGTRRPLPGGVELSAYRIVQEALSNTLRHAPGATVRVELTYRHAALHLRILNGPGQHAAPLSPGAGHGVLGMRERAAMLGGELTAAPLPDGGYEVTALLPVPAAPALPNLSPARTDKEQTA</sequence>
<keyword evidence="6 12" id="KW-0418">Kinase</keyword>
<feature type="domain" description="Signal transduction histidine kinase subgroup 3 dimerisation and phosphoacceptor" evidence="11">
    <location>
        <begin position="209"/>
        <end position="274"/>
    </location>
</feature>
<evidence type="ECO:0000256" key="3">
    <source>
        <dbReference type="ARBA" id="ARBA00022553"/>
    </source>
</evidence>
<dbReference type="Pfam" id="PF07730">
    <property type="entry name" value="HisKA_3"/>
    <property type="match status" value="1"/>
</dbReference>
<evidence type="ECO:0000256" key="7">
    <source>
        <dbReference type="ARBA" id="ARBA00022840"/>
    </source>
</evidence>
<proteinExistence type="predicted"/>
<gene>
    <name evidence="12" type="ordered locus">SGR_6997</name>
</gene>
<evidence type="ECO:0000256" key="1">
    <source>
        <dbReference type="ARBA" id="ARBA00000085"/>
    </source>
</evidence>
<dbReference type="GO" id="GO:0000155">
    <property type="term" value="F:phosphorelay sensor kinase activity"/>
    <property type="evidence" value="ECO:0007669"/>
    <property type="project" value="InterPro"/>
</dbReference>
<dbReference type="EC" id="2.7.13.3" evidence="2"/>